<dbReference type="SUPFAM" id="SSF53474">
    <property type="entry name" value="alpha/beta-Hydrolases"/>
    <property type="match status" value="1"/>
</dbReference>
<keyword evidence="1" id="KW-1133">Transmembrane helix</keyword>
<dbReference type="Gene3D" id="3.40.50.1820">
    <property type="entry name" value="alpha/beta hydrolase"/>
    <property type="match status" value="1"/>
</dbReference>
<dbReference type="InterPro" id="IPR029058">
    <property type="entry name" value="AB_hydrolase_fold"/>
</dbReference>
<gene>
    <name evidence="3" type="ORF">Nepgr_016059</name>
</gene>
<feature type="transmembrane region" description="Helical" evidence="1">
    <location>
        <begin position="21"/>
        <end position="44"/>
    </location>
</feature>
<keyword evidence="4" id="KW-1185">Reference proteome</keyword>
<proteinExistence type="predicted"/>
<dbReference type="InterPro" id="IPR052370">
    <property type="entry name" value="Meta-cleavage_hydrolase"/>
</dbReference>
<evidence type="ECO:0000259" key="2">
    <source>
        <dbReference type="Pfam" id="PF00561"/>
    </source>
</evidence>
<reference evidence="3" key="1">
    <citation type="submission" date="2023-05" db="EMBL/GenBank/DDBJ databases">
        <title>Nepenthes gracilis genome sequencing.</title>
        <authorList>
            <person name="Fukushima K."/>
        </authorList>
    </citation>
    <scope>NUCLEOTIDE SEQUENCE</scope>
    <source>
        <strain evidence="3">SING2019-196</strain>
    </source>
</reference>
<dbReference type="EMBL" id="BSYO01000013">
    <property type="protein sequence ID" value="GMH14218.1"/>
    <property type="molecule type" value="Genomic_DNA"/>
</dbReference>
<keyword evidence="1" id="KW-0472">Membrane</keyword>
<dbReference type="Proteomes" id="UP001279734">
    <property type="component" value="Unassembled WGS sequence"/>
</dbReference>
<dbReference type="PANTHER" id="PTHR43139:SF37">
    <property type="entry name" value="ALPHA_BETA-HYDROLASES SUPERFAMILY PROTEIN"/>
    <property type="match status" value="1"/>
</dbReference>
<comment type="caution">
    <text evidence="3">The sequence shown here is derived from an EMBL/GenBank/DDBJ whole genome shotgun (WGS) entry which is preliminary data.</text>
</comment>
<feature type="domain" description="AB hydrolase-1" evidence="2">
    <location>
        <begin position="74"/>
        <end position="310"/>
    </location>
</feature>
<evidence type="ECO:0000313" key="3">
    <source>
        <dbReference type="EMBL" id="GMH14218.1"/>
    </source>
</evidence>
<dbReference type="PANTHER" id="PTHR43139">
    <property type="entry name" value="SI:DKEY-122A22.2"/>
    <property type="match status" value="1"/>
</dbReference>
<organism evidence="3 4">
    <name type="scientific">Nepenthes gracilis</name>
    <name type="common">Slender pitcher plant</name>
    <dbReference type="NCBI Taxonomy" id="150966"/>
    <lineage>
        <taxon>Eukaryota</taxon>
        <taxon>Viridiplantae</taxon>
        <taxon>Streptophyta</taxon>
        <taxon>Embryophyta</taxon>
        <taxon>Tracheophyta</taxon>
        <taxon>Spermatophyta</taxon>
        <taxon>Magnoliopsida</taxon>
        <taxon>eudicotyledons</taxon>
        <taxon>Gunneridae</taxon>
        <taxon>Pentapetalae</taxon>
        <taxon>Caryophyllales</taxon>
        <taxon>Nepenthaceae</taxon>
        <taxon>Nepenthes</taxon>
    </lineage>
</organism>
<evidence type="ECO:0000256" key="1">
    <source>
        <dbReference type="SAM" id="Phobius"/>
    </source>
</evidence>
<sequence>MRTRRLHRFNFSFARPELKPLFSAIFHHLSISNLIDFILSVYFYNCSLSPCRIELDDQTTVHYWTPRTRHFNKPNLVVIHGCGGNPKWQFVRQVGRLSEAFNLFLPDLLFFGKSHTERSERSDYFQAKCVGDGLRRLGVGRFSVYGISYGGFVAARVAEMWRDEVEKVVIVSCGIVFSEEQREKRLREIGRSMVELFVPEKASDLRPLISLCFSKLHPLMWVVPDFVLRDFFMALGTEYKKERRELLEHLLARKAGSDLPLLTQETLLIWGEEDAVFPLFMAYQLQRYLGPKASLEVLKGTGHAANLESPREVNELIESFVLGH</sequence>
<dbReference type="InterPro" id="IPR000073">
    <property type="entry name" value="AB_hydrolase_1"/>
</dbReference>
<accession>A0AAD3XR97</accession>
<dbReference type="PRINTS" id="PR00111">
    <property type="entry name" value="ABHYDROLASE"/>
</dbReference>
<keyword evidence="1" id="KW-0812">Transmembrane</keyword>
<dbReference type="Pfam" id="PF00561">
    <property type="entry name" value="Abhydrolase_1"/>
    <property type="match status" value="1"/>
</dbReference>
<evidence type="ECO:0000313" key="4">
    <source>
        <dbReference type="Proteomes" id="UP001279734"/>
    </source>
</evidence>
<protein>
    <recommendedName>
        <fullName evidence="2">AB hydrolase-1 domain-containing protein</fullName>
    </recommendedName>
</protein>
<dbReference type="AlphaFoldDB" id="A0AAD3XR97"/>
<name>A0AAD3XR97_NEPGR</name>